<reference evidence="1" key="1">
    <citation type="submission" date="2021-06" db="EMBL/GenBank/DDBJ databases">
        <authorList>
            <person name="Kallberg Y."/>
            <person name="Tangrot J."/>
            <person name="Rosling A."/>
        </authorList>
    </citation>
    <scope>NUCLEOTIDE SEQUENCE</scope>
    <source>
        <strain evidence="1">IL203A</strain>
    </source>
</reference>
<name>A0ACA9Q1K1_9GLOM</name>
<keyword evidence="2" id="KW-1185">Reference proteome</keyword>
<feature type="non-terminal residue" evidence="1">
    <location>
        <position position="1"/>
    </location>
</feature>
<evidence type="ECO:0000313" key="1">
    <source>
        <dbReference type="EMBL" id="CAG8732178.1"/>
    </source>
</evidence>
<accession>A0ACA9Q1K1</accession>
<sequence length="44" mass="4951">GSSISQTDISNLIDINLQKESLFVTKKTKKKTKAIIREQPDSDM</sequence>
<evidence type="ECO:0000313" key="2">
    <source>
        <dbReference type="Proteomes" id="UP000789702"/>
    </source>
</evidence>
<comment type="caution">
    <text evidence="1">The sequence shown here is derived from an EMBL/GenBank/DDBJ whole genome shotgun (WGS) entry which is preliminary data.</text>
</comment>
<dbReference type="Proteomes" id="UP000789702">
    <property type="component" value="Unassembled WGS sequence"/>
</dbReference>
<feature type="non-terminal residue" evidence="1">
    <location>
        <position position="44"/>
    </location>
</feature>
<organism evidence="1 2">
    <name type="scientific">Dentiscutata heterogama</name>
    <dbReference type="NCBI Taxonomy" id="1316150"/>
    <lineage>
        <taxon>Eukaryota</taxon>
        <taxon>Fungi</taxon>
        <taxon>Fungi incertae sedis</taxon>
        <taxon>Mucoromycota</taxon>
        <taxon>Glomeromycotina</taxon>
        <taxon>Glomeromycetes</taxon>
        <taxon>Diversisporales</taxon>
        <taxon>Gigasporaceae</taxon>
        <taxon>Dentiscutata</taxon>
    </lineage>
</organism>
<protein>
    <submittedName>
        <fullName evidence="1">10272_t:CDS:1</fullName>
    </submittedName>
</protein>
<dbReference type="EMBL" id="CAJVPU010037295">
    <property type="protein sequence ID" value="CAG8732178.1"/>
    <property type="molecule type" value="Genomic_DNA"/>
</dbReference>
<proteinExistence type="predicted"/>
<gene>
    <name evidence="1" type="ORF">DHETER_LOCUS13511</name>
</gene>